<dbReference type="EMBL" id="ML995539">
    <property type="protein sequence ID" value="KAF2135996.1"/>
    <property type="molecule type" value="Genomic_DNA"/>
</dbReference>
<dbReference type="Proteomes" id="UP000799438">
    <property type="component" value="Unassembled WGS sequence"/>
</dbReference>
<feature type="signal peptide" evidence="1">
    <location>
        <begin position="1"/>
        <end position="19"/>
    </location>
</feature>
<keyword evidence="3" id="KW-1185">Reference proteome</keyword>
<evidence type="ECO:0000313" key="2">
    <source>
        <dbReference type="EMBL" id="KAF2135996.1"/>
    </source>
</evidence>
<name>A0A6A6AWL8_9PEZI</name>
<accession>A0A6A6AWL8</accession>
<evidence type="ECO:0000313" key="3">
    <source>
        <dbReference type="Proteomes" id="UP000799438"/>
    </source>
</evidence>
<keyword evidence="1" id="KW-0732">Signal</keyword>
<protein>
    <recommendedName>
        <fullName evidence="4">Extracellular membrane protein CFEM domain-containing protein</fullName>
    </recommendedName>
</protein>
<organism evidence="2 3">
    <name type="scientific">Aplosporella prunicola CBS 121167</name>
    <dbReference type="NCBI Taxonomy" id="1176127"/>
    <lineage>
        <taxon>Eukaryota</taxon>
        <taxon>Fungi</taxon>
        <taxon>Dikarya</taxon>
        <taxon>Ascomycota</taxon>
        <taxon>Pezizomycotina</taxon>
        <taxon>Dothideomycetes</taxon>
        <taxon>Dothideomycetes incertae sedis</taxon>
        <taxon>Botryosphaeriales</taxon>
        <taxon>Aplosporellaceae</taxon>
        <taxon>Aplosporella</taxon>
    </lineage>
</organism>
<evidence type="ECO:0008006" key="4">
    <source>
        <dbReference type="Google" id="ProtNLM"/>
    </source>
</evidence>
<dbReference type="AlphaFoldDB" id="A0A6A6AWL8"/>
<dbReference type="RefSeq" id="XP_033391714.1">
    <property type="nucleotide sequence ID" value="XM_033535522.1"/>
</dbReference>
<reference evidence="2" key="1">
    <citation type="journal article" date="2020" name="Stud. Mycol.">
        <title>101 Dothideomycetes genomes: a test case for predicting lifestyles and emergence of pathogens.</title>
        <authorList>
            <person name="Haridas S."/>
            <person name="Albert R."/>
            <person name="Binder M."/>
            <person name="Bloem J."/>
            <person name="Labutti K."/>
            <person name="Salamov A."/>
            <person name="Andreopoulos B."/>
            <person name="Baker S."/>
            <person name="Barry K."/>
            <person name="Bills G."/>
            <person name="Bluhm B."/>
            <person name="Cannon C."/>
            <person name="Castanera R."/>
            <person name="Culley D."/>
            <person name="Daum C."/>
            <person name="Ezra D."/>
            <person name="Gonzalez J."/>
            <person name="Henrissat B."/>
            <person name="Kuo A."/>
            <person name="Liang C."/>
            <person name="Lipzen A."/>
            <person name="Lutzoni F."/>
            <person name="Magnuson J."/>
            <person name="Mondo S."/>
            <person name="Nolan M."/>
            <person name="Ohm R."/>
            <person name="Pangilinan J."/>
            <person name="Park H.-J."/>
            <person name="Ramirez L."/>
            <person name="Alfaro M."/>
            <person name="Sun H."/>
            <person name="Tritt A."/>
            <person name="Yoshinaga Y."/>
            <person name="Zwiers L.-H."/>
            <person name="Turgeon B."/>
            <person name="Goodwin S."/>
            <person name="Spatafora J."/>
            <person name="Crous P."/>
            <person name="Grigoriev I."/>
        </authorList>
    </citation>
    <scope>NUCLEOTIDE SEQUENCE</scope>
    <source>
        <strain evidence="2">CBS 121167</strain>
    </source>
</reference>
<feature type="chain" id="PRO_5025438835" description="Extracellular membrane protein CFEM domain-containing protein" evidence="1">
    <location>
        <begin position="20"/>
        <end position="112"/>
    </location>
</feature>
<evidence type="ECO:0000256" key="1">
    <source>
        <dbReference type="SAM" id="SignalP"/>
    </source>
</evidence>
<gene>
    <name evidence="2" type="ORF">K452DRAFT_149460</name>
</gene>
<sequence length="112" mass="13295">MRVLQALPVVVALVSTATAFDKDYTYKHTSIDITPLEPCVQECMDQEKNRWDYTDMSRYQFCEAWFNPGTWNWIWDHVNKCARKRCTLEEAKNSRDTFDTWFKETCGFEFGS</sequence>
<proteinExistence type="predicted"/>
<dbReference type="GeneID" id="54293016"/>